<protein>
    <submittedName>
        <fullName evidence="2">Uncharacterized protein</fullName>
    </submittedName>
</protein>
<keyword evidence="3" id="KW-1185">Reference proteome</keyword>
<dbReference type="AlphaFoldDB" id="A0AAE1VRP6"/>
<comment type="caution">
    <text evidence="2">The sequence shown here is derived from an EMBL/GenBank/DDBJ whole genome shotgun (WGS) entry which is preliminary data.</text>
</comment>
<evidence type="ECO:0000313" key="2">
    <source>
        <dbReference type="EMBL" id="KAK4374081.1"/>
    </source>
</evidence>
<gene>
    <name evidence="2" type="ORF">RND71_004758</name>
</gene>
<feature type="compositionally biased region" description="Low complexity" evidence="1">
    <location>
        <begin position="58"/>
        <end position="69"/>
    </location>
</feature>
<feature type="region of interest" description="Disordered" evidence="1">
    <location>
        <begin position="23"/>
        <end position="73"/>
    </location>
</feature>
<reference evidence="2" key="1">
    <citation type="submission" date="2023-12" db="EMBL/GenBank/DDBJ databases">
        <title>Genome assembly of Anisodus tanguticus.</title>
        <authorList>
            <person name="Wang Y.-J."/>
        </authorList>
    </citation>
    <scope>NUCLEOTIDE SEQUENCE</scope>
    <source>
        <strain evidence="2">KB-2021</strain>
        <tissue evidence="2">Leaf</tissue>
    </source>
</reference>
<evidence type="ECO:0000313" key="3">
    <source>
        <dbReference type="Proteomes" id="UP001291623"/>
    </source>
</evidence>
<dbReference type="EMBL" id="JAVYJV010000003">
    <property type="protein sequence ID" value="KAK4374081.1"/>
    <property type="molecule type" value="Genomic_DNA"/>
</dbReference>
<proteinExistence type="predicted"/>
<sequence>MAGILHYHRRRLLLLCFKTYSHPPSPPPPPVKAKPIRISRPNPTPMPVKTRSFDNIEENSNNGGESPLIPILPPPPPSSFFREHAWKFVVQGNYTPTTEYVADDRPVAFAPSSLLCPSPDKLLKKKDVYGDSVDEMVGIFTKGVDRVFVQPIQRR</sequence>
<organism evidence="2 3">
    <name type="scientific">Anisodus tanguticus</name>
    <dbReference type="NCBI Taxonomy" id="243964"/>
    <lineage>
        <taxon>Eukaryota</taxon>
        <taxon>Viridiplantae</taxon>
        <taxon>Streptophyta</taxon>
        <taxon>Embryophyta</taxon>
        <taxon>Tracheophyta</taxon>
        <taxon>Spermatophyta</taxon>
        <taxon>Magnoliopsida</taxon>
        <taxon>eudicotyledons</taxon>
        <taxon>Gunneridae</taxon>
        <taxon>Pentapetalae</taxon>
        <taxon>asterids</taxon>
        <taxon>lamiids</taxon>
        <taxon>Solanales</taxon>
        <taxon>Solanaceae</taxon>
        <taxon>Solanoideae</taxon>
        <taxon>Hyoscyameae</taxon>
        <taxon>Anisodus</taxon>
    </lineage>
</organism>
<evidence type="ECO:0000256" key="1">
    <source>
        <dbReference type="SAM" id="MobiDB-lite"/>
    </source>
</evidence>
<feature type="compositionally biased region" description="Pro residues" evidence="1">
    <location>
        <begin position="23"/>
        <end position="32"/>
    </location>
</feature>
<name>A0AAE1VRP6_9SOLA</name>
<accession>A0AAE1VRP6</accession>
<dbReference type="Proteomes" id="UP001291623">
    <property type="component" value="Unassembled WGS sequence"/>
</dbReference>